<dbReference type="PANTHER" id="PTHR33525">
    <property type="match status" value="1"/>
</dbReference>
<gene>
    <name evidence="2" type="ORF">TheveDRAFT_1708</name>
</gene>
<dbReference type="PROSITE" id="PS51833">
    <property type="entry name" value="HDOD"/>
    <property type="match status" value="1"/>
</dbReference>
<evidence type="ECO:0000259" key="1">
    <source>
        <dbReference type="PROSITE" id="PS51833"/>
    </source>
</evidence>
<accession>H0UQR2</accession>
<evidence type="ECO:0000313" key="2">
    <source>
        <dbReference type="EMBL" id="EHM10826.1"/>
    </source>
</evidence>
<name>H0UQR2_9BACT</name>
<organism evidence="2 3">
    <name type="scientific">Thermanaerovibrio velox DSM 12556</name>
    <dbReference type="NCBI Taxonomy" id="926567"/>
    <lineage>
        <taxon>Bacteria</taxon>
        <taxon>Thermotogati</taxon>
        <taxon>Synergistota</taxon>
        <taxon>Synergistia</taxon>
        <taxon>Synergistales</taxon>
        <taxon>Synergistaceae</taxon>
        <taxon>Thermanaerovibrio</taxon>
    </lineage>
</organism>
<dbReference type="InterPro" id="IPR052340">
    <property type="entry name" value="RNase_Y/CdgJ"/>
</dbReference>
<dbReference type="Gene3D" id="1.10.3210.10">
    <property type="entry name" value="Hypothetical protein af1432"/>
    <property type="match status" value="1"/>
</dbReference>
<dbReference type="EMBL" id="CM001377">
    <property type="protein sequence ID" value="EHM10826.1"/>
    <property type="molecule type" value="Genomic_DNA"/>
</dbReference>
<dbReference type="SUPFAM" id="SSF109604">
    <property type="entry name" value="HD-domain/PDEase-like"/>
    <property type="match status" value="1"/>
</dbReference>
<sequence>MGLVSLENLRPGMVLASPLKAPDGRVMLGAGVEIKEGHIKMFRVWGIPWADVEGEEDQSIREEAQSREEALSAARDVVMRWFKPSHPLEEELFHLAVENAARRLLEEGALPPGWIPSPPKEQPKLNLGELGVGLPAMLHLVRQQVRLSSFPAIYFKLREVIDSPVSSAAKIAEVVSKDPALTVRLLRLVNSSYYGFPKRIDSIQRAVAIVGTNQLTALAMAVSAMGAFRGVPSSRMDVGAFWEHSVACAVTARVIAFTLKMPNEEQFFLSGLLHDIGRLVLFSKVPWVMKSLMEGALFEGVPTYVLEGRHLGFDHGRLGERLLKEWNIPDFIRVLVGGHHDPMGCDMPREASVVHLADAVALAMRWGSSGSSLTPPVDPAVPRMLELPPEGLPVVVSQAARQIAEIRRIFLI</sequence>
<dbReference type="AlphaFoldDB" id="H0UQR2"/>
<dbReference type="OrthoDB" id="9770715at2"/>
<dbReference type="HOGENOM" id="CLU_048246_4_1_0"/>
<dbReference type="eggNOG" id="COG1639">
    <property type="taxonomic scope" value="Bacteria"/>
</dbReference>
<dbReference type="InterPro" id="IPR003607">
    <property type="entry name" value="HD/PDEase_dom"/>
</dbReference>
<feature type="domain" description="HDOD" evidence="1">
    <location>
        <begin position="147"/>
        <end position="342"/>
    </location>
</feature>
<dbReference type="STRING" id="926567.TheveDRAFT_1708"/>
<reference evidence="2 3" key="1">
    <citation type="submission" date="2011-10" db="EMBL/GenBank/DDBJ databases">
        <title>The Noncontiguous Finished genome of Thermanaerovibrio velox DSM 12556.</title>
        <authorList>
            <consortium name="US DOE Joint Genome Institute (JGI-PGF)"/>
            <person name="Lucas S."/>
            <person name="Copeland A."/>
            <person name="Lapidus A."/>
            <person name="Glavina del Rio T."/>
            <person name="Dalin E."/>
            <person name="Tice H."/>
            <person name="Bruce D."/>
            <person name="Goodwin L."/>
            <person name="Pitluck S."/>
            <person name="Peters L."/>
            <person name="Mikhailova N."/>
            <person name="Teshima H."/>
            <person name="Kyrpides N."/>
            <person name="Mavromatis K."/>
            <person name="Ivanova N."/>
            <person name="Markowitz V."/>
            <person name="Cheng J.-F."/>
            <person name="Hugenholtz P."/>
            <person name="Woyke T."/>
            <person name="Wu D."/>
            <person name="Spring S."/>
            <person name="Brambilla E.-M."/>
            <person name="Klenk H.-P."/>
            <person name="Eisen J.A."/>
        </authorList>
    </citation>
    <scope>NUCLEOTIDE SEQUENCE [LARGE SCALE GENOMIC DNA]</scope>
    <source>
        <strain evidence="2 3">DSM 12556</strain>
    </source>
</reference>
<dbReference type="Proteomes" id="UP000005730">
    <property type="component" value="Chromosome"/>
</dbReference>
<dbReference type="SMART" id="SM00471">
    <property type="entry name" value="HDc"/>
    <property type="match status" value="1"/>
</dbReference>
<dbReference type="Pfam" id="PF08668">
    <property type="entry name" value="HDOD"/>
    <property type="match status" value="1"/>
</dbReference>
<dbReference type="RefSeq" id="WP_006584320.1">
    <property type="nucleotide sequence ID" value="NZ_CM001377.1"/>
</dbReference>
<dbReference type="PANTHER" id="PTHR33525:SF3">
    <property type="entry name" value="RIBONUCLEASE Y"/>
    <property type="match status" value="1"/>
</dbReference>
<proteinExistence type="predicted"/>
<keyword evidence="3" id="KW-1185">Reference proteome</keyword>
<protein>
    <submittedName>
        <fullName evidence="2">Putative signal transduction protein</fullName>
    </submittedName>
</protein>
<dbReference type="CDD" id="cd00077">
    <property type="entry name" value="HDc"/>
    <property type="match status" value="1"/>
</dbReference>
<evidence type="ECO:0000313" key="3">
    <source>
        <dbReference type="Proteomes" id="UP000005730"/>
    </source>
</evidence>
<dbReference type="InterPro" id="IPR013976">
    <property type="entry name" value="HDOD"/>
</dbReference>